<evidence type="ECO:0000313" key="1">
    <source>
        <dbReference type="EMBL" id="EGJ28359.1"/>
    </source>
</evidence>
<gene>
    <name evidence="1" type="ORF">LYNGBM3L_74960</name>
</gene>
<dbReference type="EMBL" id="GL890975">
    <property type="protein sequence ID" value="EGJ28359.1"/>
    <property type="molecule type" value="Genomic_DNA"/>
</dbReference>
<dbReference type="HOGENOM" id="CLU_2494484_0_0_3"/>
<proteinExistence type="predicted"/>
<keyword evidence="2" id="KW-1185">Reference proteome</keyword>
<organism evidence="1 2">
    <name type="scientific">Moorena producens 3L</name>
    <dbReference type="NCBI Taxonomy" id="489825"/>
    <lineage>
        <taxon>Bacteria</taxon>
        <taxon>Bacillati</taxon>
        <taxon>Cyanobacteriota</taxon>
        <taxon>Cyanophyceae</taxon>
        <taxon>Coleofasciculales</taxon>
        <taxon>Coleofasciculaceae</taxon>
        <taxon>Moorena</taxon>
    </lineage>
</organism>
<reference evidence="2" key="1">
    <citation type="journal article" date="2011" name="Proc. Natl. Acad. Sci. U.S.A.">
        <title>Genomic insights into the physiology and ecology of the marine filamentous cyanobacterium Lyngbya majuscula.</title>
        <authorList>
            <person name="Jones A.C."/>
            <person name="Monroe E.A."/>
            <person name="Podell S."/>
            <person name="Hess W.R."/>
            <person name="Klages S."/>
            <person name="Esquenazi E."/>
            <person name="Niessen S."/>
            <person name="Hoover H."/>
            <person name="Rothmann M."/>
            <person name="Lasken R.S."/>
            <person name="Yates J.R.III."/>
            <person name="Reinhardt R."/>
            <person name="Kube M."/>
            <person name="Burkart M.D."/>
            <person name="Allen E.E."/>
            <person name="Dorrestein P.C."/>
            <person name="Gerwick W.H."/>
            <person name="Gerwick L."/>
        </authorList>
    </citation>
    <scope>NUCLEOTIDE SEQUENCE [LARGE SCALE GENOMIC DNA]</scope>
    <source>
        <strain evidence="2">3L</strain>
    </source>
</reference>
<evidence type="ECO:0000313" key="2">
    <source>
        <dbReference type="Proteomes" id="UP000003959"/>
    </source>
</evidence>
<dbReference type="eggNOG" id="COG0675">
    <property type="taxonomic scope" value="Bacteria"/>
</dbReference>
<sequence length="86" mass="9813">MAYGHAWPMATPKANANNGRLSLFVFYFTQSCPTSTMKVLEFKVKGKKAQYAAIDEAIRTGQFVRNKCLRYWMDNKGCDSLVRNLI</sequence>
<dbReference type="Proteomes" id="UP000003959">
    <property type="component" value="Unassembled WGS sequence"/>
</dbReference>
<protein>
    <recommendedName>
        <fullName evidence="3">Transposase</fullName>
    </recommendedName>
</protein>
<dbReference type="AlphaFoldDB" id="F4Y440"/>
<accession>F4Y440</accession>
<evidence type="ECO:0008006" key="3">
    <source>
        <dbReference type="Google" id="ProtNLM"/>
    </source>
</evidence>
<name>F4Y440_9CYAN</name>